<dbReference type="OrthoDB" id="564699at2"/>
<protein>
    <submittedName>
        <fullName evidence="1">DUF2793 domain-containing protein</fullName>
    </submittedName>
</protein>
<dbReference type="Proteomes" id="UP000254101">
    <property type="component" value="Unassembled WGS sequence"/>
</dbReference>
<dbReference type="AlphaFoldDB" id="A0A395LI77"/>
<dbReference type="EMBL" id="QRBB01000001">
    <property type="protein sequence ID" value="RDS76582.1"/>
    <property type="molecule type" value="Genomic_DNA"/>
</dbReference>
<comment type="caution">
    <text evidence="1">The sequence shown here is derived from an EMBL/GenBank/DDBJ whole genome shotgun (WGS) entry which is preliminary data.</text>
</comment>
<dbReference type="Pfam" id="PF10983">
    <property type="entry name" value="DUF2793"/>
    <property type="match status" value="1"/>
</dbReference>
<organism evidence="1 2">
    <name type="scientific">Alteriqipengyuania lutimaris</name>
    <dbReference type="NCBI Taxonomy" id="1538146"/>
    <lineage>
        <taxon>Bacteria</taxon>
        <taxon>Pseudomonadati</taxon>
        <taxon>Pseudomonadota</taxon>
        <taxon>Alphaproteobacteria</taxon>
        <taxon>Sphingomonadales</taxon>
        <taxon>Erythrobacteraceae</taxon>
        <taxon>Alteriqipengyuania</taxon>
    </lineage>
</organism>
<evidence type="ECO:0000313" key="1">
    <source>
        <dbReference type="EMBL" id="RDS76582.1"/>
    </source>
</evidence>
<proteinExistence type="predicted"/>
<name>A0A395LI77_9SPHN</name>
<keyword evidence="2" id="KW-1185">Reference proteome</keyword>
<sequence>MTTPLTFTGRTAHADLPFLFAGQAQKEASVNEALARIDALLSPSVEGEASMPPADPADGEGWIVGPSAQGLWDGRDTQLAFHAAGTWLFAVPREGQRVFDRSSGCLRVWRDGWLALVLPPAPEGGALVDTEARAALAALVEGLRSTGWGS</sequence>
<dbReference type="InterPro" id="IPR021251">
    <property type="entry name" value="DUF2793"/>
</dbReference>
<accession>A0A395LI77</accession>
<dbReference type="RefSeq" id="WP_115490811.1">
    <property type="nucleotide sequence ID" value="NZ_JACHWW010000001.1"/>
</dbReference>
<gene>
    <name evidence="1" type="ORF">DL238_02495</name>
</gene>
<reference evidence="1 2" key="1">
    <citation type="submission" date="2018-07" db="EMBL/GenBank/DDBJ databases">
        <title>Erythrobacter nanhaiensis sp. nov., a novel member of the genus Erythrobacter isolated from the South China Sea.</title>
        <authorList>
            <person name="Chen X."/>
            <person name="Liu J."/>
        </authorList>
    </citation>
    <scope>NUCLEOTIDE SEQUENCE [LARGE SCALE GENOMIC DNA]</scope>
    <source>
        <strain evidence="1 2">S-5</strain>
    </source>
</reference>
<evidence type="ECO:0000313" key="2">
    <source>
        <dbReference type="Proteomes" id="UP000254101"/>
    </source>
</evidence>